<feature type="region of interest" description="Disordered" evidence="1">
    <location>
        <begin position="51"/>
        <end position="111"/>
    </location>
</feature>
<gene>
    <name evidence="2" type="ORF">LAME_0F18074G</name>
</gene>
<dbReference type="Proteomes" id="UP000191144">
    <property type="component" value="Chromosome F"/>
</dbReference>
<evidence type="ECO:0000313" key="2">
    <source>
        <dbReference type="EMBL" id="SCU96970.1"/>
    </source>
</evidence>
<accession>A0A1G4K0F1</accession>
<proteinExistence type="predicted"/>
<sequence>MVLQIQVDTASSSSNPSATVSYAFLGGSSGGILSLDQSQMLSATAVSSFPRFSRSASPSSGTESLTSTLSGAISSSTGASSSVPKTTGTSTSASTSTSTSASQAASSTASVQSSSAAGYRAPVPGFNGPNWKLGTAITLLAVCGALTV</sequence>
<dbReference type="AlphaFoldDB" id="A0A1G4K0F1"/>
<dbReference type="EMBL" id="LT598477">
    <property type="protein sequence ID" value="SCU96970.1"/>
    <property type="molecule type" value="Genomic_DNA"/>
</dbReference>
<reference evidence="3" key="1">
    <citation type="submission" date="2016-03" db="EMBL/GenBank/DDBJ databases">
        <authorList>
            <person name="Devillers Hugo."/>
        </authorList>
    </citation>
    <scope>NUCLEOTIDE SEQUENCE [LARGE SCALE GENOMIC DNA]</scope>
</reference>
<keyword evidence="3" id="KW-1185">Reference proteome</keyword>
<protein>
    <submittedName>
        <fullName evidence="2">LAME_0F18074g1_1</fullName>
    </submittedName>
</protein>
<organism evidence="2 3">
    <name type="scientific">Lachancea meyersii CBS 8951</name>
    <dbReference type="NCBI Taxonomy" id="1266667"/>
    <lineage>
        <taxon>Eukaryota</taxon>
        <taxon>Fungi</taxon>
        <taxon>Dikarya</taxon>
        <taxon>Ascomycota</taxon>
        <taxon>Saccharomycotina</taxon>
        <taxon>Saccharomycetes</taxon>
        <taxon>Saccharomycetales</taxon>
        <taxon>Saccharomycetaceae</taxon>
        <taxon>Lachancea</taxon>
    </lineage>
</organism>
<evidence type="ECO:0000313" key="3">
    <source>
        <dbReference type="Proteomes" id="UP000191144"/>
    </source>
</evidence>
<evidence type="ECO:0000256" key="1">
    <source>
        <dbReference type="SAM" id="MobiDB-lite"/>
    </source>
</evidence>
<name>A0A1G4K0F1_9SACH</name>